<comment type="cofactor">
    <cofactor evidence="1">
        <name>a divalent metal cation</name>
        <dbReference type="ChEBI" id="CHEBI:60240"/>
    </cofactor>
</comment>
<dbReference type="InterPro" id="IPR027806">
    <property type="entry name" value="HARBI1_dom"/>
</dbReference>
<feature type="domain" description="DDE Tnp4" evidence="3">
    <location>
        <begin position="104"/>
        <end position="248"/>
    </location>
</feature>
<dbReference type="Pfam" id="PF13613">
    <property type="entry name" value="HTH_Tnp_4"/>
    <property type="match status" value="1"/>
</dbReference>
<dbReference type="Pfam" id="PF13359">
    <property type="entry name" value="DDE_Tnp_4"/>
    <property type="match status" value="1"/>
</dbReference>
<evidence type="ECO:0000313" key="6">
    <source>
        <dbReference type="Proteomes" id="UP000654947"/>
    </source>
</evidence>
<gene>
    <name evidence="5" type="ORF">GCM10007147_30870</name>
</gene>
<dbReference type="EMBL" id="BMXL01000016">
    <property type="protein sequence ID" value="GHD29641.1"/>
    <property type="molecule type" value="Genomic_DNA"/>
</dbReference>
<feature type="domain" description="Transposase Helix-turn-helix" evidence="4">
    <location>
        <begin position="35"/>
        <end position="85"/>
    </location>
</feature>
<dbReference type="GO" id="GO:0046872">
    <property type="term" value="F:metal ion binding"/>
    <property type="evidence" value="ECO:0007669"/>
    <property type="project" value="UniProtKB-KW"/>
</dbReference>
<dbReference type="AlphaFoldDB" id="A0A919CJ60"/>
<dbReference type="RefSeq" id="WP_193518189.1">
    <property type="nucleotide sequence ID" value="NZ_BMXL01000016.1"/>
</dbReference>
<name>A0A919CJ60_9ACTN</name>
<dbReference type="InterPro" id="IPR027805">
    <property type="entry name" value="Transposase_HTH_dom"/>
</dbReference>
<comment type="caution">
    <text evidence="5">The sequence shown here is derived from an EMBL/GenBank/DDBJ whole genome shotgun (WGS) entry which is preliminary data.</text>
</comment>
<evidence type="ECO:0000313" key="5">
    <source>
        <dbReference type="EMBL" id="GHD29641.1"/>
    </source>
</evidence>
<keyword evidence="6" id="KW-1185">Reference proteome</keyword>
<reference evidence="5 6" key="1">
    <citation type="journal article" date="2014" name="Int. J. Syst. Evol. Microbiol.">
        <title>Complete genome sequence of Corynebacterium casei LMG S-19264T (=DSM 44701T), isolated from a smear-ripened cheese.</title>
        <authorList>
            <consortium name="US DOE Joint Genome Institute (JGI-PGF)"/>
            <person name="Walter F."/>
            <person name="Albersmeier A."/>
            <person name="Kalinowski J."/>
            <person name="Ruckert C."/>
        </authorList>
    </citation>
    <scope>NUCLEOTIDE SEQUENCE [LARGE SCALE GENOMIC DNA]</scope>
    <source>
        <strain evidence="5 6">KCTC 19473</strain>
    </source>
</reference>
<evidence type="ECO:0000256" key="1">
    <source>
        <dbReference type="ARBA" id="ARBA00001968"/>
    </source>
</evidence>
<accession>A0A919CJ60</accession>
<evidence type="ECO:0000256" key="2">
    <source>
        <dbReference type="ARBA" id="ARBA00022723"/>
    </source>
</evidence>
<proteinExistence type="predicted"/>
<dbReference type="Proteomes" id="UP000654947">
    <property type="component" value="Unassembled WGS sequence"/>
</dbReference>
<keyword evidence="2" id="KW-0479">Metal-binding</keyword>
<evidence type="ECO:0000259" key="3">
    <source>
        <dbReference type="Pfam" id="PF13359"/>
    </source>
</evidence>
<protein>
    <submittedName>
        <fullName evidence="5">IS5 family transposase</fullName>
    </submittedName>
</protein>
<organism evidence="5 6">
    <name type="scientific">Nocardiopsis kunsanensis</name>
    <dbReference type="NCBI Taxonomy" id="141693"/>
    <lineage>
        <taxon>Bacteria</taxon>
        <taxon>Bacillati</taxon>
        <taxon>Actinomycetota</taxon>
        <taxon>Actinomycetes</taxon>
        <taxon>Streptosporangiales</taxon>
        <taxon>Nocardiopsidaceae</taxon>
        <taxon>Nocardiopsis</taxon>
    </lineage>
</organism>
<evidence type="ECO:0000259" key="4">
    <source>
        <dbReference type="Pfam" id="PF13613"/>
    </source>
</evidence>
<sequence length="254" mass="28426">MLFYRAALPLSRWTLNLAARTIRAHRKNTGSRWRRLAPAQQALLVLVHLHKGETFTQVAAGFEVGTTTAWRYVRETAALLAKQAPTLEQGLRRARRTGWGYAIVDGTLIACDRVAADRPFYSGKHRRHGMNIQVVAAPDGALLWTSGALLGPVHDVRAARIWKIAERLRAQGLLALGDKAYVGLSEVVFCPFKGRGKPQWKKDINSEHAQLRGPGERAIAQLKQWRILRRLRCCPHRAGEIARAVLVLQLRETG</sequence>